<accession>A0A5C3Q183</accession>
<dbReference type="EMBL" id="ML210964">
    <property type="protein sequence ID" value="TFK94877.1"/>
    <property type="molecule type" value="Genomic_DNA"/>
</dbReference>
<feature type="signal peptide" evidence="1">
    <location>
        <begin position="1"/>
        <end position="20"/>
    </location>
</feature>
<keyword evidence="3" id="KW-1185">Reference proteome</keyword>
<dbReference type="Proteomes" id="UP000308197">
    <property type="component" value="Unassembled WGS sequence"/>
</dbReference>
<feature type="chain" id="PRO_5022933256" description="F-box domain-containing protein" evidence="1">
    <location>
        <begin position="21"/>
        <end position="319"/>
    </location>
</feature>
<dbReference type="InParanoid" id="A0A5C3Q183"/>
<gene>
    <name evidence="2" type="ORF">K466DRAFT_593174</name>
</gene>
<evidence type="ECO:0000256" key="1">
    <source>
        <dbReference type="SAM" id="SignalP"/>
    </source>
</evidence>
<dbReference type="AlphaFoldDB" id="A0A5C3Q183"/>
<proteinExistence type="predicted"/>
<evidence type="ECO:0000313" key="2">
    <source>
        <dbReference type="EMBL" id="TFK94877.1"/>
    </source>
</evidence>
<keyword evidence="1" id="KW-0732">Signal</keyword>
<evidence type="ECO:0008006" key="4">
    <source>
        <dbReference type="Google" id="ProtNLM"/>
    </source>
</evidence>
<organism evidence="2 3">
    <name type="scientific">Polyporus arcularius HHB13444</name>
    <dbReference type="NCBI Taxonomy" id="1314778"/>
    <lineage>
        <taxon>Eukaryota</taxon>
        <taxon>Fungi</taxon>
        <taxon>Dikarya</taxon>
        <taxon>Basidiomycota</taxon>
        <taxon>Agaricomycotina</taxon>
        <taxon>Agaricomycetes</taxon>
        <taxon>Polyporales</taxon>
        <taxon>Polyporaceae</taxon>
        <taxon>Polyporus</taxon>
    </lineage>
</organism>
<reference evidence="2 3" key="1">
    <citation type="journal article" date="2019" name="Nat. Ecol. Evol.">
        <title>Megaphylogeny resolves global patterns of mushroom evolution.</title>
        <authorList>
            <person name="Varga T."/>
            <person name="Krizsan K."/>
            <person name="Foldi C."/>
            <person name="Dima B."/>
            <person name="Sanchez-Garcia M."/>
            <person name="Sanchez-Ramirez S."/>
            <person name="Szollosi G.J."/>
            <person name="Szarkandi J.G."/>
            <person name="Papp V."/>
            <person name="Albert L."/>
            <person name="Andreopoulos W."/>
            <person name="Angelini C."/>
            <person name="Antonin V."/>
            <person name="Barry K.W."/>
            <person name="Bougher N.L."/>
            <person name="Buchanan P."/>
            <person name="Buyck B."/>
            <person name="Bense V."/>
            <person name="Catcheside P."/>
            <person name="Chovatia M."/>
            <person name="Cooper J."/>
            <person name="Damon W."/>
            <person name="Desjardin D."/>
            <person name="Finy P."/>
            <person name="Geml J."/>
            <person name="Haridas S."/>
            <person name="Hughes K."/>
            <person name="Justo A."/>
            <person name="Karasinski D."/>
            <person name="Kautmanova I."/>
            <person name="Kiss B."/>
            <person name="Kocsube S."/>
            <person name="Kotiranta H."/>
            <person name="LaButti K.M."/>
            <person name="Lechner B.E."/>
            <person name="Liimatainen K."/>
            <person name="Lipzen A."/>
            <person name="Lukacs Z."/>
            <person name="Mihaltcheva S."/>
            <person name="Morgado L.N."/>
            <person name="Niskanen T."/>
            <person name="Noordeloos M.E."/>
            <person name="Ohm R.A."/>
            <person name="Ortiz-Santana B."/>
            <person name="Ovrebo C."/>
            <person name="Racz N."/>
            <person name="Riley R."/>
            <person name="Savchenko A."/>
            <person name="Shiryaev A."/>
            <person name="Soop K."/>
            <person name="Spirin V."/>
            <person name="Szebenyi C."/>
            <person name="Tomsovsky M."/>
            <person name="Tulloss R.E."/>
            <person name="Uehling J."/>
            <person name="Grigoriev I.V."/>
            <person name="Vagvolgyi C."/>
            <person name="Papp T."/>
            <person name="Martin F.M."/>
            <person name="Miettinen O."/>
            <person name="Hibbett D.S."/>
            <person name="Nagy L.G."/>
        </authorList>
    </citation>
    <scope>NUCLEOTIDE SEQUENCE [LARGE SCALE GENOMIC DNA]</scope>
    <source>
        <strain evidence="2 3">HHB13444</strain>
    </source>
</reference>
<sequence length="319" mass="35776">MVLLPLEILHHIFLLACSDGGRTGLSLSLVSRSYHDIARPVRYNSVAIIGYRNIDTFLRCYKNDRAALQTQEQESAPIVRHLLLTTDATDMERVIGTGVTENLQSSLLELLQLVGPTIVTMSYTCHVQLEVLLADHAFPRLQELTFLRNFARPYCQSAGGTPIRTYPPLPRGLPSLRKLHVILITTLDHAVPVILARWAHAAPNVTHLRVSNMRGGMGGMEWLQEMIEKKRDERPYPSLAHIVVQPYTRPVHATNRGGMTQAIHGQFIAQLDAYQQNAPADLNLVRLEPAAWSQMLLREWRDGAEGGDGAWPEGRLYTQ</sequence>
<protein>
    <recommendedName>
        <fullName evidence="4">F-box domain-containing protein</fullName>
    </recommendedName>
</protein>
<evidence type="ECO:0000313" key="3">
    <source>
        <dbReference type="Proteomes" id="UP000308197"/>
    </source>
</evidence>
<name>A0A5C3Q183_9APHY</name>